<sequence length="152" mass="16280">MKLRFLCPERRRWLMQDVDAAAYTQQQLQDIAARALSSGDTSSAIRLAGSSLECAELLLLTHRQANTGTVAAFQASSGLLSRALEANGSRVLACQVVGGSIATLQGIDADSETVEHIRLACLTLLSTLHDGDRQPRTHLTGHRQGRSLGASQ</sequence>
<dbReference type="OrthoDB" id="5733587at2"/>
<proteinExistence type="predicted"/>
<comment type="caution">
    <text evidence="2">The sequence shown here is derived from an EMBL/GenBank/DDBJ whole genome shotgun (WGS) entry which is preliminary data.</text>
</comment>
<evidence type="ECO:0000313" key="2">
    <source>
        <dbReference type="EMBL" id="TCO77086.1"/>
    </source>
</evidence>
<dbReference type="RefSeq" id="WP_117317342.1">
    <property type="nucleotide sequence ID" value="NZ_QQSW01000008.1"/>
</dbReference>
<dbReference type="AlphaFoldDB" id="A0A4R2L089"/>
<gene>
    <name evidence="2" type="ORF">EV688_103100</name>
</gene>
<name>A0A4R2L089_9GAMM</name>
<protein>
    <submittedName>
        <fullName evidence="2">Uncharacterized protein</fullName>
    </submittedName>
</protein>
<feature type="region of interest" description="Disordered" evidence="1">
    <location>
        <begin position="132"/>
        <end position="152"/>
    </location>
</feature>
<accession>A0A4R2L089</accession>
<evidence type="ECO:0000313" key="3">
    <source>
        <dbReference type="Proteomes" id="UP000294980"/>
    </source>
</evidence>
<evidence type="ECO:0000256" key="1">
    <source>
        <dbReference type="SAM" id="MobiDB-lite"/>
    </source>
</evidence>
<dbReference type="Proteomes" id="UP000294980">
    <property type="component" value="Unassembled WGS sequence"/>
</dbReference>
<dbReference type="EMBL" id="SLWX01000003">
    <property type="protein sequence ID" value="TCO77086.1"/>
    <property type="molecule type" value="Genomic_DNA"/>
</dbReference>
<keyword evidence="3" id="KW-1185">Reference proteome</keyword>
<organism evidence="2 3">
    <name type="scientific">Chromatocurvus halotolerans</name>
    <dbReference type="NCBI Taxonomy" id="1132028"/>
    <lineage>
        <taxon>Bacteria</taxon>
        <taxon>Pseudomonadati</taxon>
        <taxon>Pseudomonadota</taxon>
        <taxon>Gammaproteobacteria</taxon>
        <taxon>Cellvibrionales</taxon>
        <taxon>Halieaceae</taxon>
        <taxon>Chromatocurvus</taxon>
    </lineage>
</organism>
<reference evidence="2 3" key="1">
    <citation type="submission" date="2019-03" db="EMBL/GenBank/DDBJ databases">
        <title>Genomic Encyclopedia of Type Strains, Phase IV (KMG-IV): sequencing the most valuable type-strain genomes for metagenomic binning, comparative biology and taxonomic classification.</title>
        <authorList>
            <person name="Goeker M."/>
        </authorList>
    </citation>
    <scope>NUCLEOTIDE SEQUENCE [LARGE SCALE GENOMIC DNA]</scope>
    <source>
        <strain evidence="2 3">DSM 23344</strain>
    </source>
</reference>